<keyword evidence="1" id="KW-0472">Membrane</keyword>
<keyword evidence="1" id="KW-1133">Transmembrane helix</keyword>
<name>A0A9X2JMS4_9LACO</name>
<dbReference type="AlphaFoldDB" id="A0A9X2JMS4"/>
<keyword evidence="1" id="KW-0812">Transmembrane</keyword>
<dbReference type="RefSeq" id="WP_253360893.1">
    <property type="nucleotide sequence ID" value="NZ_JAIULA010000014.1"/>
</dbReference>
<accession>A0A9X2JMS4</accession>
<protein>
    <submittedName>
        <fullName evidence="2">Uncharacterized protein</fullName>
    </submittedName>
</protein>
<comment type="caution">
    <text evidence="2">The sequence shown here is derived from an EMBL/GenBank/DDBJ whole genome shotgun (WGS) entry which is preliminary data.</text>
</comment>
<organism evidence="2 3">
    <name type="scientific">Ligilactobacillus ubinensis</name>
    <dbReference type="NCBI Taxonomy" id="2876789"/>
    <lineage>
        <taxon>Bacteria</taxon>
        <taxon>Bacillati</taxon>
        <taxon>Bacillota</taxon>
        <taxon>Bacilli</taxon>
        <taxon>Lactobacillales</taxon>
        <taxon>Lactobacillaceae</taxon>
        <taxon>Ligilactobacillus</taxon>
    </lineage>
</organism>
<dbReference type="EMBL" id="JAIULA010000014">
    <property type="protein sequence ID" value="MCP0887221.1"/>
    <property type="molecule type" value="Genomic_DNA"/>
</dbReference>
<gene>
    <name evidence="2" type="ORF">LB941_07720</name>
</gene>
<keyword evidence="3" id="KW-1185">Reference proteome</keyword>
<proteinExistence type="predicted"/>
<evidence type="ECO:0000313" key="3">
    <source>
        <dbReference type="Proteomes" id="UP001139006"/>
    </source>
</evidence>
<dbReference type="Proteomes" id="UP001139006">
    <property type="component" value="Unassembled WGS sequence"/>
</dbReference>
<evidence type="ECO:0000313" key="2">
    <source>
        <dbReference type="EMBL" id="MCP0887221.1"/>
    </source>
</evidence>
<feature type="transmembrane region" description="Helical" evidence="1">
    <location>
        <begin position="6"/>
        <end position="27"/>
    </location>
</feature>
<evidence type="ECO:0000256" key="1">
    <source>
        <dbReference type="SAM" id="Phobius"/>
    </source>
</evidence>
<sequence>MKRWLWWTIVGITVAIVFIGFGYTKGIETQKNYNMMMQRGQKDIEKGQYDAAMLNFRDALKKKQSDEKAKIYLRQTRIYKESLEQLKKKDYAKSRLNFQVVASIDGGSSVLVRRASEKQTELKEVIKELKLFNKTYTKAKKLSQKYQYTASNTKLAVILGYGNIKQSYYTEIRKKAKKLQTYNNRILRRLGYTVDSDADNSSPKVSQKPNVTVTQKEIEQAKKDLKSQNVDTTTFTPTKLRDVVLRARRQNKTVKQIAHYYK</sequence>
<reference evidence="2 3" key="1">
    <citation type="journal article" date="2023" name="Int. J. Syst. Evol. Microbiol.">
        <title>Ligilactobacillus ubinensis sp. nov., a novel species isolated from the wild ferment of a durian fruit (Durio zibethinus).</title>
        <authorList>
            <person name="Heng Y.C."/>
            <person name="Menon N."/>
            <person name="Chen B."/>
            <person name="Loo B.Z.L."/>
            <person name="Wong G.W.J."/>
            <person name="Lim A.C.H."/>
            <person name="Silvaraju S."/>
            <person name="Kittelmann S."/>
        </authorList>
    </citation>
    <scope>NUCLEOTIDE SEQUENCE [LARGE SCALE GENOMIC DNA]</scope>
    <source>
        <strain evidence="2 3">WILCCON 0076</strain>
    </source>
</reference>